<evidence type="ECO:0000313" key="5">
    <source>
        <dbReference type="Proteomes" id="UP000480548"/>
    </source>
</evidence>
<keyword evidence="2" id="KW-0521">NADP</keyword>
<dbReference type="PRINTS" id="PR00081">
    <property type="entry name" value="GDHRDH"/>
</dbReference>
<organism evidence="4 5">
    <name type="scientific">Orbilia oligospora</name>
    <name type="common">Nematode-trapping fungus</name>
    <name type="synonym">Arthrobotrys oligospora</name>
    <dbReference type="NCBI Taxonomy" id="2813651"/>
    <lineage>
        <taxon>Eukaryota</taxon>
        <taxon>Fungi</taxon>
        <taxon>Dikarya</taxon>
        <taxon>Ascomycota</taxon>
        <taxon>Pezizomycotina</taxon>
        <taxon>Orbiliomycetes</taxon>
        <taxon>Orbiliales</taxon>
        <taxon>Orbiliaceae</taxon>
        <taxon>Orbilia</taxon>
    </lineage>
</organism>
<dbReference type="InterPro" id="IPR020904">
    <property type="entry name" value="Sc_DH/Rdtase_CS"/>
</dbReference>
<comment type="similarity">
    <text evidence="1">Belongs to the short-chain dehydrogenases/reductases (SDR) family.</text>
</comment>
<protein>
    <recommendedName>
        <fullName evidence="6">NAD(P)-binding protein</fullName>
    </recommendedName>
</protein>
<evidence type="ECO:0008006" key="6">
    <source>
        <dbReference type="Google" id="ProtNLM"/>
    </source>
</evidence>
<reference evidence="4 5" key="1">
    <citation type="submission" date="2019-06" db="EMBL/GenBank/DDBJ databases">
        <authorList>
            <person name="Palmer J.M."/>
        </authorList>
    </citation>
    <scope>NUCLEOTIDE SEQUENCE [LARGE SCALE GENOMIC DNA]</scope>
    <source>
        <strain evidence="4 5">TWF703</strain>
    </source>
</reference>
<evidence type="ECO:0000256" key="3">
    <source>
        <dbReference type="ARBA" id="ARBA00023002"/>
    </source>
</evidence>
<name>A0A7C8JYV2_ORBOL</name>
<dbReference type="InterPro" id="IPR036291">
    <property type="entry name" value="NAD(P)-bd_dom_sf"/>
</dbReference>
<dbReference type="SUPFAM" id="SSF51735">
    <property type="entry name" value="NAD(P)-binding Rossmann-fold domains"/>
    <property type="match status" value="1"/>
</dbReference>
<accession>A0A7C8JYV2</accession>
<keyword evidence="3" id="KW-0560">Oxidoreductase</keyword>
<dbReference type="Pfam" id="PF00106">
    <property type="entry name" value="adh_short"/>
    <property type="match status" value="1"/>
</dbReference>
<gene>
    <name evidence="4" type="ORF">TWF703_006721</name>
</gene>
<dbReference type="PANTHER" id="PTHR43008">
    <property type="entry name" value="BENZIL REDUCTASE"/>
    <property type="match status" value="1"/>
</dbReference>
<dbReference type="Proteomes" id="UP000480548">
    <property type="component" value="Unassembled WGS sequence"/>
</dbReference>
<evidence type="ECO:0000256" key="2">
    <source>
        <dbReference type="ARBA" id="ARBA00022857"/>
    </source>
</evidence>
<dbReference type="PANTHER" id="PTHR43008:SF8">
    <property type="entry name" value="BENZIL REDUCTASE ((S)-BENZOIN FORMING) IRC24"/>
    <property type="match status" value="1"/>
</dbReference>
<dbReference type="AlphaFoldDB" id="A0A7C8JYV2"/>
<evidence type="ECO:0000256" key="1">
    <source>
        <dbReference type="ARBA" id="ARBA00006484"/>
    </source>
</evidence>
<dbReference type="EMBL" id="WIQZ01000039">
    <property type="protein sequence ID" value="KAF3133664.1"/>
    <property type="molecule type" value="Genomic_DNA"/>
</dbReference>
<dbReference type="GO" id="GO:0050664">
    <property type="term" value="F:oxidoreductase activity, acting on NAD(P)H, oxygen as acceptor"/>
    <property type="evidence" value="ECO:0007669"/>
    <property type="project" value="TreeGrafter"/>
</dbReference>
<dbReference type="GO" id="GO:0016616">
    <property type="term" value="F:oxidoreductase activity, acting on the CH-OH group of donors, NAD or NADP as acceptor"/>
    <property type="evidence" value="ECO:0007669"/>
    <property type="project" value="UniProtKB-ARBA"/>
</dbReference>
<proteinExistence type="inferred from homology"/>
<evidence type="ECO:0000313" key="4">
    <source>
        <dbReference type="EMBL" id="KAF3133664.1"/>
    </source>
</evidence>
<dbReference type="Gene3D" id="3.40.50.720">
    <property type="entry name" value="NAD(P)-binding Rossmann-like Domain"/>
    <property type="match status" value="1"/>
</dbReference>
<dbReference type="InterPro" id="IPR002347">
    <property type="entry name" value="SDR_fam"/>
</dbReference>
<comment type="caution">
    <text evidence="4">The sequence shown here is derived from an EMBL/GenBank/DDBJ whole genome shotgun (WGS) entry which is preliminary data.</text>
</comment>
<dbReference type="PROSITE" id="PS00061">
    <property type="entry name" value="ADH_SHORT"/>
    <property type="match status" value="1"/>
</dbReference>
<sequence>MTNVPTVILTGAGRASLLAKTEGIGHAILVHLLGLPNPPNILAVSRNIQSLESLAKSHKNLEAVSVDFSPSSGAKPKAGETIIGRATSRWGRVDSIILNHGTLDPVAKIEDADLEGWATTFQVNFFSNVDLIRNALPELRKSSGRVVMVSSGAVGLPFTGWGAYGSSKAALNHLNMTLAHEEPAISSIAIAPGIVDTDMQKALRDVHGDVMPHLEQSLFINLKESGQIVKPSDVGTVLGNLSLNMEKSLSGKYLNWDDTILASYRGH</sequence>